<dbReference type="AlphaFoldDB" id="A0A371G1W2"/>
<dbReference type="GO" id="GO:0003676">
    <property type="term" value="F:nucleic acid binding"/>
    <property type="evidence" value="ECO:0007669"/>
    <property type="project" value="InterPro"/>
</dbReference>
<keyword evidence="1" id="KW-0479">Metal-binding</keyword>
<dbReference type="PANTHER" id="PTHR42648">
    <property type="entry name" value="TRANSPOSASE, PUTATIVE-RELATED"/>
    <property type="match status" value="1"/>
</dbReference>
<dbReference type="EMBL" id="QJKJ01007016">
    <property type="protein sequence ID" value="RDX84542.1"/>
    <property type="molecule type" value="Genomic_DNA"/>
</dbReference>
<dbReference type="InterPro" id="IPR057670">
    <property type="entry name" value="SH3_retrovirus"/>
</dbReference>
<dbReference type="GO" id="GO:0046872">
    <property type="term" value="F:metal ion binding"/>
    <property type="evidence" value="ECO:0007669"/>
    <property type="project" value="UniProtKB-KW"/>
</dbReference>
<dbReference type="Pfam" id="PF25597">
    <property type="entry name" value="SH3_retrovirus"/>
    <property type="match status" value="1"/>
</dbReference>
<evidence type="ECO:0000256" key="1">
    <source>
        <dbReference type="ARBA" id="ARBA00022723"/>
    </source>
</evidence>
<dbReference type="InterPro" id="IPR013103">
    <property type="entry name" value="RVT_2"/>
</dbReference>
<dbReference type="InterPro" id="IPR039537">
    <property type="entry name" value="Retrotran_Ty1/copia-like"/>
</dbReference>
<dbReference type="Proteomes" id="UP000257109">
    <property type="component" value="Unassembled WGS sequence"/>
</dbReference>
<evidence type="ECO:0000313" key="5">
    <source>
        <dbReference type="EMBL" id="RDX84542.1"/>
    </source>
</evidence>
<reference evidence="5" key="1">
    <citation type="submission" date="2018-05" db="EMBL/GenBank/DDBJ databases">
        <title>Draft genome of Mucuna pruriens seed.</title>
        <authorList>
            <person name="Nnadi N.E."/>
            <person name="Vos R."/>
            <person name="Hasami M.H."/>
            <person name="Devisetty U.K."/>
            <person name="Aguiy J.C."/>
        </authorList>
    </citation>
    <scope>NUCLEOTIDE SEQUENCE [LARGE SCALE GENOMIC DNA]</scope>
    <source>
        <strain evidence="5">JCA_2017</strain>
    </source>
</reference>
<evidence type="ECO:0000259" key="3">
    <source>
        <dbReference type="Pfam" id="PF07727"/>
    </source>
</evidence>
<feature type="domain" description="Retroviral polymerase SH3-like" evidence="4">
    <location>
        <begin position="321"/>
        <end position="362"/>
    </location>
</feature>
<name>A0A371G1W2_MUCPR</name>
<dbReference type="InterPro" id="IPR012337">
    <property type="entry name" value="RNaseH-like_sf"/>
</dbReference>
<evidence type="ECO:0000259" key="4">
    <source>
        <dbReference type="Pfam" id="PF25597"/>
    </source>
</evidence>
<organism evidence="5 6">
    <name type="scientific">Mucuna pruriens</name>
    <name type="common">Velvet bean</name>
    <name type="synonym">Dolichos pruriens</name>
    <dbReference type="NCBI Taxonomy" id="157652"/>
    <lineage>
        <taxon>Eukaryota</taxon>
        <taxon>Viridiplantae</taxon>
        <taxon>Streptophyta</taxon>
        <taxon>Embryophyta</taxon>
        <taxon>Tracheophyta</taxon>
        <taxon>Spermatophyta</taxon>
        <taxon>Magnoliopsida</taxon>
        <taxon>eudicotyledons</taxon>
        <taxon>Gunneridae</taxon>
        <taxon>Pentapetalae</taxon>
        <taxon>rosids</taxon>
        <taxon>fabids</taxon>
        <taxon>Fabales</taxon>
        <taxon>Fabaceae</taxon>
        <taxon>Papilionoideae</taxon>
        <taxon>50 kb inversion clade</taxon>
        <taxon>NPAAA clade</taxon>
        <taxon>indigoferoid/millettioid clade</taxon>
        <taxon>Phaseoleae</taxon>
        <taxon>Mucuna</taxon>
    </lineage>
</organism>
<protein>
    <submittedName>
        <fullName evidence="5">Copia protein</fullName>
    </submittedName>
</protein>
<keyword evidence="6" id="KW-1185">Reference proteome</keyword>
<comment type="caution">
    <text evidence="5">The sequence shown here is derived from an EMBL/GenBank/DDBJ whole genome shotgun (WGS) entry which is preliminary data.</text>
</comment>
<feature type="non-terminal residue" evidence="5">
    <location>
        <position position="1"/>
    </location>
</feature>
<dbReference type="GO" id="GO:0016787">
    <property type="term" value="F:hydrolase activity"/>
    <property type="evidence" value="ECO:0007669"/>
    <property type="project" value="UniProtKB-KW"/>
</dbReference>
<dbReference type="PANTHER" id="PTHR42648:SF28">
    <property type="entry name" value="TRANSPOSON-ENCODED PROTEIN WITH RIBONUCLEASE H-LIKE AND RETROVIRUS ZINC FINGER-LIKE DOMAINS"/>
    <property type="match status" value="1"/>
</dbReference>
<evidence type="ECO:0000313" key="6">
    <source>
        <dbReference type="Proteomes" id="UP000257109"/>
    </source>
</evidence>
<evidence type="ECO:0000256" key="2">
    <source>
        <dbReference type="ARBA" id="ARBA00022801"/>
    </source>
</evidence>
<feature type="domain" description="Reverse transcriptase Ty1/copia-type" evidence="3">
    <location>
        <begin position="380"/>
        <end position="474"/>
    </location>
</feature>
<dbReference type="InterPro" id="IPR036397">
    <property type="entry name" value="RNaseH_sf"/>
</dbReference>
<dbReference type="SUPFAM" id="SSF53098">
    <property type="entry name" value="Ribonuclease H-like"/>
    <property type="match status" value="1"/>
</dbReference>
<sequence length="516" mass="60646">MTNGPSMSLFLIVCKRKRSCREIRMKNKKRKNIKDNLTFVPKDTWWVDSSATTHISLTTQDCLWSLLPSDDERFIFVSNGNKVVIEAIETFILQLKIRFLLDLFETFFHGQNWFFLFFGNNKVRLYQNSNVVGSDSLIDNLYMVDVVSSYNEILQTSSRGVERAKDVLELIHTNICSPFPITSWNGQQYIITFIDDYSRHGCLYLIHEKLKLNFNLERKLKLSNLIVVVNTMYRIVLHYTMLGKPSMSGVVEQQNQTLNNMVRRCQVKQLTRLLMNFGLAKRQTSNTCTFGVLYFVGYAERSRGYKFYDLTSRSFFETEDLYFVGYVECSQGYKFYDPTSRSFFEMEYARFIEEIEFEKKENIRNVVFEDESVMTLVKTIGISSNYLKDSKGNIERYKARLIAKGFTQNEDIDYKETFSPISSKDSFRTIMTLVVHFELEFHQMVVKTMFLNGEIDKKIYMMQPKNFMSEVDRCFDNIIDGMQTKEIHLWSKTSFSSMVSQISSSHYLIRFQEECS</sequence>
<gene>
    <name evidence="5" type="primary">GIP</name>
    <name evidence="5" type="ORF">CR513_34393</name>
</gene>
<dbReference type="Pfam" id="PF07727">
    <property type="entry name" value="RVT_2"/>
    <property type="match status" value="1"/>
</dbReference>
<dbReference type="Gene3D" id="3.30.420.10">
    <property type="entry name" value="Ribonuclease H-like superfamily/Ribonuclease H"/>
    <property type="match status" value="1"/>
</dbReference>
<proteinExistence type="predicted"/>
<dbReference type="OrthoDB" id="1434865at2759"/>
<keyword evidence="2" id="KW-0378">Hydrolase</keyword>
<accession>A0A371G1W2</accession>